<gene>
    <name evidence="2" type="ORF">NCTC11214_00292</name>
</gene>
<feature type="transmembrane region" description="Helical" evidence="1">
    <location>
        <begin position="108"/>
        <end position="126"/>
    </location>
</feature>
<proteinExistence type="predicted"/>
<feature type="transmembrane region" description="Helical" evidence="1">
    <location>
        <begin position="160"/>
        <end position="193"/>
    </location>
</feature>
<feature type="transmembrane region" description="Helical" evidence="1">
    <location>
        <begin position="271"/>
        <end position="294"/>
    </location>
</feature>
<dbReference type="EMBL" id="LR134117">
    <property type="protein sequence ID" value="VDZ51624.1"/>
    <property type="molecule type" value="Genomic_DNA"/>
</dbReference>
<organism evidence="2 3">
    <name type="scientific">Serratia odorifera</name>
    <dbReference type="NCBI Taxonomy" id="618"/>
    <lineage>
        <taxon>Bacteria</taxon>
        <taxon>Pseudomonadati</taxon>
        <taxon>Pseudomonadota</taxon>
        <taxon>Gammaproteobacteria</taxon>
        <taxon>Enterobacterales</taxon>
        <taxon>Yersiniaceae</taxon>
        <taxon>Serratia</taxon>
    </lineage>
</organism>
<evidence type="ECO:0000313" key="3">
    <source>
        <dbReference type="Proteomes" id="UP000281391"/>
    </source>
</evidence>
<accession>A0A3S4DSL9</accession>
<feature type="transmembrane region" description="Helical" evidence="1">
    <location>
        <begin position="301"/>
        <end position="321"/>
    </location>
</feature>
<keyword evidence="1" id="KW-0812">Transmembrane</keyword>
<sequence length="488" mass="54410">MPSSIKKIVFYAIAFVILTLFYAHISSQIRPNSDAVSGLLAGKDMANGNWTLGGWHLSTVSFYFTDIIWYGLASKSFGYGAYQAYLIPAIMYTMVTLMTFYLSRENAGSLWAIAFCVAIPSGFAAFNTLIAVIHVGTYVCMLVCFIMIERYTKTDSLLSIIIYTLSLTLACFSDDIIKLIILTPILISSIYFFAKEKRPVYIIILFASLLAYVASKMMVRYARSNGWFILPGIPAPTFVAFDDIGNNLYLFTKGFLLYSGAFFFGKSPSDITAILSVFCFIILTILIIVCALSIKEIFTTSILNMTICLACLVMVPAYLVSNRPIDVWTIRYIVSFFILAPVVIGRSSLSKGWRFCMLGAVVIAVLVSSVVVSEKKDISSDIINQLKLAIRENHLENGYASFWFASSVSIDGDISVAPLNVNRDLNILACNRWLSKAEWYQRGGNFIITDDNLMREIIIKSFGTPSKVINVGDKQIFVYEKNITFSCD</sequence>
<evidence type="ECO:0008006" key="4">
    <source>
        <dbReference type="Google" id="ProtNLM"/>
    </source>
</evidence>
<evidence type="ECO:0000256" key="1">
    <source>
        <dbReference type="SAM" id="Phobius"/>
    </source>
</evidence>
<evidence type="ECO:0000313" key="2">
    <source>
        <dbReference type="EMBL" id="VDZ51624.1"/>
    </source>
</evidence>
<dbReference type="AlphaFoldDB" id="A0A3S4DSL9"/>
<dbReference type="KEGG" id="sof:NCTC11214_00292"/>
<keyword evidence="1" id="KW-0472">Membrane</keyword>
<feature type="transmembrane region" description="Helical" evidence="1">
    <location>
        <begin position="248"/>
        <end position="265"/>
    </location>
</feature>
<feature type="transmembrane region" description="Helical" evidence="1">
    <location>
        <begin position="53"/>
        <end position="72"/>
    </location>
</feature>
<feature type="transmembrane region" description="Helical" evidence="1">
    <location>
        <begin position="327"/>
        <end position="345"/>
    </location>
</feature>
<keyword evidence="1" id="KW-1133">Transmembrane helix</keyword>
<name>A0A3S4DSL9_SEROD</name>
<feature type="transmembrane region" description="Helical" evidence="1">
    <location>
        <begin position="84"/>
        <end position="102"/>
    </location>
</feature>
<reference evidence="2 3" key="1">
    <citation type="submission" date="2018-12" db="EMBL/GenBank/DDBJ databases">
        <authorList>
            <consortium name="Pathogen Informatics"/>
        </authorList>
    </citation>
    <scope>NUCLEOTIDE SEQUENCE [LARGE SCALE GENOMIC DNA]</scope>
    <source>
        <strain evidence="2 3">NCTC11214</strain>
    </source>
</reference>
<feature type="transmembrane region" description="Helical" evidence="1">
    <location>
        <begin position="352"/>
        <end position="372"/>
    </location>
</feature>
<protein>
    <recommendedName>
        <fullName evidence="4">Glycosyltransferase RgtA/B/C/D-like domain-containing protein</fullName>
    </recommendedName>
</protein>
<dbReference type="RefSeq" id="WP_004954335.1">
    <property type="nucleotide sequence ID" value="NZ_JAEKCK010000005.1"/>
</dbReference>
<feature type="transmembrane region" description="Helical" evidence="1">
    <location>
        <begin position="7"/>
        <end position="25"/>
    </location>
</feature>
<feature type="transmembrane region" description="Helical" evidence="1">
    <location>
        <begin position="200"/>
        <end position="219"/>
    </location>
</feature>
<dbReference type="Proteomes" id="UP000281391">
    <property type="component" value="Chromosome"/>
</dbReference>